<comment type="caution">
    <text evidence="1">The sequence shown here is derived from an EMBL/GenBank/DDBJ whole genome shotgun (WGS) entry which is preliminary data.</text>
</comment>
<accession>A0A232ERN1</accession>
<gene>
    <name evidence="1" type="ORF">TSAR_013119</name>
</gene>
<dbReference type="EMBL" id="NNAY01002612">
    <property type="protein sequence ID" value="OXU20946.1"/>
    <property type="molecule type" value="Genomic_DNA"/>
</dbReference>
<organism evidence="1 2">
    <name type="scientific">Trichomalopsis sarcophagae</name>
    <dbReference type="NCBI Taxonomy" id="543379"/>
    <lineage>
        <taxon>Eukaryota</taxon>
        <taxon>Metazoa</taxon>
        <taxon>Ecdysozoa</taxon>
        <taxon>Arthropoda</taxon>
        <taxon>Hexapoda</taxon>
        <taxon>Insecta</taxon>
        <taxon>Pterygota</taxon>
        <taxon>Neoptera</taxon>
        <taxon>Endopterygota</taxon>
        <taxon>Hymenoptera</taxon>
        <taxon>Apocrita</taxon>
        <taxon>Proctotrupomorpha</taxon>
        <taxon>Chalcidoidea</taxon>
        <taxon>Pteromalidae</taxon>
        <taxon>Pteromalinae</taxon>
        <taxon>Trichomalopsis</taxon>
    </lineage>
</organism>
<evidence type="ECO:0000313" key="1">
    <source>
        <dbReference type="EMBL" id="OXU20946.1"/>
    </source>
</evidence>
<name>A0A232ERN1_9HYME</name>
<dbReference type="Proteomes" id="UP000215335">
    <property type="component" value="Unassembled WGS sequence"/>
</dbReference>
<evidence type="ECO:0008006" key="3">
    <source>
        <dbReference type="Google" id="ProtNLM"/>
    </source>
</evidence>
<protein>
    <recommendedName>
        <fullName evidence="3">Pre-C2HC domain-containing protein</fullName>
    </recommendedName>
</protein>
<evidence type="ECO:0000313" key="2">
    <source>
        <dbReference type="Proteomes" id="UP000215335"/>
    </source>
</evidence>
<dbReference type="AlphaFoldDB" id="A0A232ERN1"/>
<sequence length="330" mass="37945">MNPPNTQDSRILDFTPNRYNSPSQAPFVIHIESGGKEKINIGNIDPLRLGEILLKVQANFENVRKIGPQKIEVVFLTLEEANQIVEKNLNLPEHWILYIPNFKYADWTIFYRKAKTSNRGQSLKTRKSKEFLRKKTTRLSLLTPLKFFFKSPSLPEKVKFFGVLVKVYPYIFNVLQCKTCYRFGHAAANCGRKHIFPELSTEHTNSKSGKCMLSKRCINCKGNHSALDKTCSRLIEQKEIKYTMATKNIPLSHAKNLYNSGCLNHYGNPKSTRPYSQAINNTQLLQLFTNYTEKRRRPDSPIVQIDDELEASGQTNQNTIALPTPTKRIY</sequence>
<reference evidence="1 2" key="1">
    <citation type="journal article" date="2017" name="Curr. Biol.">
        <title>The Evolution of Venom by Co-option of Single-Copy Genes.</title>
        <authorList>
            <person name="Martinson E.O."/>
            <person name="Mrinalini"/>
            <person name="Kelkar Y.D."/>
            <person name="Chang C.H."/>
            <person name="Werren J.H."/>
        </authorList>
    </citation>
    <scope>NUCLEOTIDE SEQUENCE [LARGE SCALE GENOMIC DNA]</scope>
    <source>
        <strain evidence="1 2">Alberta</strain>
        <tissue evidence="1">Whole body</tissue>
    </source>
</reference>
<dbReference type="STRING" id="543379.A0A232ERN1"/>
<proteinExistence type="predicted"/>
<keyword evidence="2" id="KW-1185">Reference proteome</keyword>